<dbReference type="SUPFAM" id="SSF52540">
    <property type="entry name" value="P-loop containing nucleoside triphosphate hydrolases"/>
    <property type="match status" value="1"/>
</dbReference>
<dbReference type="InterPro" id="IPR003593">
    <property type="entry name" value="AAA+_ATPase"/>
</dbReference>
<dbReference type="SMART" id="SM00382">
    <property type="entry name" value="AAA"/>
    <property type="match status" value="1"/>
</dbReference>
<comment type="caution">
    <text evidence="2">The sequence shown here is derived from an EMBL/GenBank/DDBJ whole genome shotgun (WGS) entry which is preliminary data.</text>
</comment>
<dbReference type="AlphaFoldDB" id="V4QA60"/>
<dbReference type="Gene3D" id="3.40.50.300">
    <property type="entry name" value="P-loop containing nucleotide triphosphate hydrolases"/>
    <property type="match status" value="1"/>
</dbReference>
<dbReference type="Proteomes" id="UP000017822">
    <property type="component" value="Unassembled WGS sequence"/>
</dbReference>
<dbReference type="InterPro" id="IPR027417">
    <property type="entry name" value="P-loop_NTPase"/>
</dbReference>
<organism evidence="2 3">
    <name type="scientific">Stutzerimonas chloritidismutans AW-1</name>
    <dbReference type="NCBI Taxonomy" id="1263865"/>
    <lineage>
        <taxon>Bacteria</taxon>
        <taxon>Pseudomonadati</taxon>
        <taxon>Pseudomonadota</taxon>
        <taxon>Gammaproteobacteria</taxon>
        <taxon>Pseudomonadales</taxon>
        <taxon>Pseudomonadaceae</taxon>
        <taxon>Stutzerimonas</taxon>
    </lineage>
</organism>
<sequence>MKIQVQAPESSCHDVLRKQVRTAIERIRIGRPTKSVIMVGPRGVGKTALLNRFFHEMENSQVQCVLVNAAKSRSLPSMLTTALHLALLRMSAVDAAKTSAARGLKALANFSQTLKAKFADIEIVLDYEPEAGLADNGDLDSDLTALLVQIGTAAKAADTALVVFMDDMQYIEQAQLAALISALHRLSQLALPVILVGAGLPQIRGRAGNARSYAERMFEYPEIEPLDTTLLKALEQGK</sequence>
<name>V4QA60_STUCH</name>
<proteinExistence type="predicted"/>
<dbReference type="EMBL" id="AOFQ01000075">
    <property type="protein sequence ID" value="ESQ96828.1"/>
    <property type="molecule type" value="Genomic_DNA"/>
</dbReference>
<dbReference type="InterPro" id="IPR041664">
    <property type="entry name" value="AAA_16"/>
</dbReference>
<evidence type="ECO:0000259" key="1">
    <source>
        <dbReference type="SMART" id="SM00382"/>
    </source>
</evidence>
<feature type="domain" description="AAA+ ATPase" evidence="1">
    <location>
        <begin position="32"/>
        <end position="224"/>
    </location>
</feature>
<reference evidence="2 3" key="1">
    <citation type="submission" date="2013-07" db="EMBL/GenBank/DDBJ databases">
        <authorList>
            <person name="Schaap P.J."/>
            <person name="Mehboob F."/>
            <person name="Oosterkamp M.J."/>
            <person name="de Vos W.M."/>
            <person name="Stams A.J.M."/>
            <person name="Koehorst J.J."/>
        </authorList>
    </citation>
    <scope>NUCLEOTIDE SEQUENCE [LARGE SCALE GENOMIC DNA]</scope>
    <source>
        <strain evidence="2 3">AW-1</strain>
    </source>
</reference>
<protein>
    <recommendedName>
        <fullName evidence="1">AAA+ ATPase domain-containing protein</fullName>
    </recommendedName>
</protein>
<evidence type="ECO:0000313" key="3">
    <source>
        <dbReference type="Proteomes" id="UP000017822"/>
    </source>
</evidence>
<dbReference type="RefSeq" id="WP_023447190.1">
    <property type="nucleotide sequence ID" value="NZ_AOFQ01000075.1"/>
</dbReference>
<gene>
    <name evidence="2" type="ORF">F753_24190</name>
</gene>
<evidence type="ECO:0000313" key="2">
    <source>
        <dbReference type="EMBL" id="ESQ96828.1"/>
    </source>
</evidence>
<dbReference type="Pfam" id="PF13191">
    <property type="entry name" value="AAA_16"/>
    <property type="match status" value="1"/>
</dbReference>
<accession>V4QA60</accession>